<feature type="region of interest" description="Disordered" evidence="3">
    <location>
        <begin position="93"/>
        <end position="114"/>
    </location>
</feature>
<dbReference type="SUPFAM" id="SSF57440">
    <property type="entry name" value="Kringle-like"/>
    <property type="match status" value="1"/>
</dbReference>
<evidence type="ECO:0000259" key="4">
    <source>
        <dbReference type="PROSITE" id="PS50070"/>
    </source>
</evidence>
<comment type="caution">
    <text evidence="5">The sequence shown here is derived from an EMBL/GenBank/DDBJ whole genome shotgun (WGS) entry which is preliminary data.</text>
</comment>
<dbReference type="InterPro" id="IPR000001">
    <property type="entry name" value="Kringle"/>
</dbReference>
<evidence type="ECO:0000256" key="3">
    <source>
        <dbReference type="SAM" id="MobiDB-lite"/>
    </source>
</evidence>
<keyword evidence="1" id="KW-0420">Kringle</keyword>
<evidence type="ECO:0000313" key="6">
    <source>
        <dbReference type="Proteomes" id="UP001189429"/>
    </source>
</evidence>
<feature type="non-terminal residue" evidence="5">
    <location>
        <position position="114"/>
    </location>
</feature>
<protein>
    <recommendedName>
        <fullName evidence="4">Kringle domain-containing protein</fullName>
    </recommendedName>
</protein>
<dbReference type="Gene3D" id="2.40.20.10">
    <property type="entry name" value="Plasminogen Kringle 4"/>
    <property type="match status" value="1"/>
</dbReference>
<feature type="non-terminal residue" evidence="5">
    <location>
        <position position="1"/>
    </location>
</feature>
<feature type="compositionally biased region" description="Polar residues" evidence="3">
    <location>
        <begin position="94"/>
        <end position="108"/>
    </location>
</feature>
<proteinExistence type="predicted"/>
<dbReference type="PROSITE" id="PS50070">
    <property type="entry name" value="KRINGLE_2"/>
    <property type="match status" value="1"/>
</dbReference>
<dbReference type="Proteomes" id="UP001189429">
    <property type="component" value="Unassembled WGS sequence"/>
</dbReference>
<evidence type="ECO:0000256" key="1">
    <source>
        <dbReference type="ARBA" id="ARBA00022572"/>
    </source>
</evidence>
<dbReference type="InterPro" id="IPR038178">
    <property type="entry name" value="Kringle_sf"/>
</dbReference>
<keyword evidence="2" id="KW-1015">Disulfide bond</keyword>
<dbReference type="InterPro" id="IPR013806">
    <property type="entry name" value="Kringle-like"/>
</dbReference>
<keyword evidence="6" id="KW-1185">Reference proteome</keyword>
<evidence type="ECO:0000313" key="5">
    <source>
        <dbReference type="EMBL" id="CAK0864635.1"/>
    </source>
</evidence>
<name>A0ABN9UWV2_9DINO</name>
<organism evidence="5 6">
    <name type="scientific">Prorocentrum cordatum</name>
    <dbReference type="NCBI Taxonomy" id="2364126"/>
    <lineage>
        <taxon>Eukaryota</taxon>
        <taxon>Sar</taxon>
        <taxon>Alveolata</taxon>
        <taxon>Dinophyceae</taxon>
        <taxon>Prorocentrales</taxon>
        <taxon>Prorocentraceae</taxon>
        <taxon>Prorocentrum</taxon>
    </lineage>
</organism>
<dbReference type="EMBL" id="CAUYUJ010016384">
    <property type="protein sequence ID" value="CAK0864635.1"/>
    <property type="molecule type" value="Genomic_DNA"/>
</dbReference>
<feature type="region of interest" description="Disordered" evidence="3">
    <location>
        <begin position="1"/>
        <end position="33"/>
    </location>
</feature>
<feature type="compositionally biased region" description="Basic residues" evidence="3">
    <location>
        <begin position="1"/>
        <end position="18"/>
    </location>
</feature>
<reference evidence="5" key="1">
    <citation type="submission" date="2023-10" db="EMBL/GenBank/DDBJ databases">
        <authorList>
            <person name="Chen Y."/>
            <person name="Shah S."/>
            <person name="Dougan E. K."/>
            <person name="Thang M."/>
            <person name="Chan C."/>
        </authorList>
    </citation>
    <scope>NUCLEOTIDE SEQUENCE [LARGE SCALE GENOMIC DNA]</scope>
</reference>
<feature type="domain" description="Kringle" evidence="4">
    <location>
        <begin position="75"/>
        <end position="114"/>
    </location>
</feature>
<accession>A0ABN9UWV2</accession>
<gene>
    <name evidence="5" type="ORF">PCOR1329_LOCUS52458</name>
</gene>
<sequence>PACPPTRRRRRRRRRSRRRTDAAPPMPARPARTCRSAAAAGALWLQLAARLESTSPGGGASSTRWCDETLAGEGGSGYQGCQDRTVSGRLCQRWSAQSPQQHALTAESSPGKGL</sequence>
<evidence type="ECO:0000256" key="2">
    <source>
        <dbReference type="ARBA" id="ARBA00023157"/>
    </source>
</evidence>